<dbReference type="SUPFAM" id="SSF52518">
    <property type="entry name" value="Thiamin diphosphate-binding fold (THDP-binding)"/>
    <property type="match status" value="1"/>
</dbReference>
<dbReference type="Pfam" id="PF02780">
    <property type="entry name" value="Transketolase_C"/>
    <property type="match status" value="1"/>
</dbReference>
<dbReference type="HOGENOM" id="CLU_009227_1_1_5"/>
<dbReference type="FunFam" id="3.40.50.970:FF:000129">
    <property type="entry name" value="Transketolase"/>
    <property type="match status" value="1"/>
</dbReference>
<protein>
    <submittedName>
        <fullName evidence="5">Putative transketolase, C-terminal section</fullName>
    </submittedName>
</protein>
<dbReference type="Gene3D" id="3.40.50.920">
    <property type="match status" value="1"/>
</dbReference>
<dbReference type="OrthoDB" id="8732661at2"/>
<dbReference type="eggNOG" id="COG3958">
    <property type="taxonomic scope" value="Bacteria"/>
</dbReference>
<gene>
    <name evidence="5" type="ORF">S58_25160</name>
</gene>
<evidence type="ECO:0000313" key="5">
    <source>
        <dbReference type="EMBL" id="BAM88522.1"/>
    </source>
</evidence>
<keyword evidence="3" id="KW-0786">Thiamine pyrophosphate</keyword>
<dbReference type="SMART" id="SM00861">
    <property type="entry name" value="Transket_pyr"/>
    <property type="match status" value="1"/>
</dbReference>
<evidence type="ECO:0000313" key="6">
    <source>
        <dbReference type="Proteomes" id="UP000011841"/>
    </source>
</evidence>
<evidence type="ECO:0000259" key="4">
    <source>
        <dbReference type="SMART" id="SM00861"/>
    </source>
</evidence>
<sequence length="307" mass="33564">MRNAFADELTKLGNEDSRVVMLSGDIGNRLFDKFKDKHPSRFFNCGVAEANMMGVAAGMAMNGLRPVAYTITPFVTTRCLEQIRTDVCYHEAPVTIVAVGAGLAYSGLGPTHHACEDISFLRSIPNMVVICPGDAFEVRGALRAAMQQDRPVYIRMGKKGEPVVHKGPIADFKIGKAITIEEGSDVCLLSTGNMLPEVIEAAHKLKEKGISAEVVSFHTVKPLDEDKLKQAFSRFKLVATIEEHSLIGGFGAAVSEWLVDSETQHKKFLRFGTPDAFFKKSGEQEYAREVLGLTGHQIADKIIHALS</sequence>
<dbReference type="InterPro" id="IPR029061">
    <property type="entry name" value="THDP-binding"/>
</dbReference>
<dbReference type="RefSeq" id="WP_015665645.1">
    <property type="nucleotide sequence ID" value="NC_020453.1"/>
</dbReference>
<comment type="cofactor">
    <cofactor evidence="1">
        <name>thiamine diphosphate</name>
        <dbReference type="ChEBI" id="CHEBI:58937"/>
    </cofactor>
</comment>
<keyword evidence="6" id="KW-1185">Reference proteome</keyword>
<dbReference type="KEGG" id="aol:S58_25160"/>
<dbReference type="InterPro" id="IPR033248">
    <property type="entry name" value="Transketolase_C"/>
</dbReference>
<dbReference type="AlphaFoldDB" id="M4Z5Y2"/>
<dbReference type="CDD" id="cd07033">
    <property type="entry name" value="TPP_PYR_DXS_TK_like"/>
    <property type="match status" value="1"/>
</dbReference>
<feature type="domain" description="Transketolase-like pyrimidine-binding" evidence="4">
    <location>
        <begin position="1"/>
        <end position="163"/>
    </location>
</feature>
<proteinExistence type="inferred from homology"/>
<dbReference type="PANTHER" id="PTHR43825">
    <property type="entry name" value="PYRUVATE DEHYDROGENASE E1 COMPONENT"/>
    <property type="match status" value="1"/>
</dbReference>
<evidence type="ECO:0000256" key="1">
    <source>
        <dbReference type="ARBA" id="ARBA00001964"/>
    </source>
</evidence>
<dbReference type="PANTHER" id="PTHR43825:SF5">
    <property type="entry name" value="HYPOTHETICAL TRANSKETOLASE FAMILY PROTEIN"/>
    <property type="match status" value="1"/>
</dbReference>
<dbReference type="Proteomes" id="UP000011841">
    <property type="component" value="Chromosome"/>
</dbReference>
<dbReference type="PATRIC" id="fig|1245469.3.peg.2579"/>
<reference evidence="5 6" key="1">
    <citation type="journal article" date="2013" name="Appl. Environ. Microbiol.">
        <title>Genome analysis suggests that the soil oligotrophic bacterium Agromonas oligotrophica (Bradyrhizobium oligotrophicum) is a nitrogen-fixing symbiont of Aeschynomene indica.</title>
        <authorList>
            <person name="Okubo T."/>
            <person name="Fukushima S."/>
            <person name="Itakura M."/>
            <person name="Oshima K."/>
            <person name="Longtonglang A."/>
            <person name="Teaumroong N."/>
            <person name="Mitsui H."/>
            <person name="Hattori M."/>
            <person name="Hattori R."/>
            <person name="Hattori T."/>
            <person name="Minamisawa K."/>
        </authorList>
    </citation>
    <scope>NUCLEOTIDE SEQUENCE [LARGE SCALE GENOMIC DNA]</scope>
    <source>
        <strain evidence="5 6">S58</strain>
    </source>
</reference>
<dbReference type="EMBL" id="AP012603">
    <property type="protein sequence ID" value="BAM88522.1"/>
    <property type="molecule type" value="Genomic_DNA"/>
</dbReference>
<dbReference type="InterPro" id="IPR051157">
    <property type="entry name" value="PDH/Transketolase"/>
</dbReference>
<dbReference type="STRING" id="1245469.S58_25160"/>
<accession>M4Z5Y2</accession>
<dbReference type="GeneID" id="301816405"/>
<dbReference type="Gene3D" id="3.40.50.970">
    <property type="match status" value="1"/>
</dbReference>
<dbReference type="Pfam" id="PF02779">
    <property type="entry name" value="Transket_pyr"/>
    <property type="match status" value="1"/>
</dbReference>
<organism evidence="5 6">
    <name type="scientific">Bradyrhizobium oligotrophicum S58</name>
    <dbReference type="NCBI Taxonomy" id="1245469"/>
    <lineage>
        <taxon>Bacteria</taxon>
        <taxon>Pseudomonadati</taxon>
        <taxon>Pseudomonadota</taxon>
        <taxon>Alphaproteobacteria</taxon>
        <taxon>Hyphomicrobiales</taxon>
        <taxon>Nitrobacteraceae</taxon>
        <taxon>Bradyrhizobium</taxon>
    </lineage>
</organism>
<evidence type="ECO:0000256" key="2">
    <source>
        <dbReference type="ARBA" id="ARBA00007131"/>
    </source>
</evidence>
<comment type="similarity">
    <text evidence="2">Belongs to the transketolase family.</text>
</comment>
<dbReference type="SUPFAM" id="SSF52922">
    <property type="entry name" value="TK C-terminal domain-like"/>
    <property type="match status" value="1"/>
</dbReference>
<evidence type="ECO:0000256" key="3">
    <source>
        <dbReference type="ARBA" id="ARBA00023052"/>
    </source>
</evidence>
<dbReference type="InterPro" id="IPR005475">
    <property type="entry name" value="Transketolase-like_Pyr-bd"/>
</dbReference>
<dbReference type="InterPro" id="IPR009014">
    <property type="entry name" value="Transketo_C/PFOR_II"/>
</dbReference>
<name>M4Z5Y2_9BRAD</name>